<comment type="similarity">
    <text evidence="1">Belongs to the bacterial solute-binding protein 1 family.</text>
</comment>
<reference evidence="5 6" key="1">
    <citation type="submission" date="2024-10" db="EMBL/GenBank/DDBJ databases">
        <title>The Natural Products Discovery Center: Release of the First 8490 Sequenced Strains for Exploring Actinobacteria Biosynthetic Diversity.</title>
        <authorList>
            <person name="Kalkreuter E."/>
            <person name="Kautsar S.A."/>
            <person name="Yang D."/>
            <person name="Bader C.D."/>
            <person name="Teijaro C.N."/>
            <person name="Fluegel L."/>
            <person name="Davis C.M."/>
            <person name="Simpson J.R."/>
            <person name="Lauterbach L."/>
            <person name="Steele A.D."/>
            <person name="Gui C."/>
            <person name="Meng S."/>
            <person name="Li G."/>
            <person name="Viehrig K."/>
            <person name="Ye F."/>
            <person name="Su P."/>
            <person name="Kiefer A.F."/>
            <person name="Nichols A."/>
            <person name="Cepeda A.J."/>
            <person name="Yan W."/>
            <person name="Fan B."/>
            <person name="Jiang Y."/>
            <person name="Adhikari A."/>
            <person name="Zheng C.-J."/>
            <person name="Schuster L."/>
            <person name="Cowan T.M."/>
            <person name="Smanski M.J."/>
            <person name="Chevrette M.G."/>
            <person name="De Carvalho L.P.S."/>
            <person name="Shen B."/>
        </authorList>
    </citation>
    <scope>NUCLEOTIDE SEQUENCE [LARGE SCALE GENOMIC DNA]</scope>
    <source>
        <strain evidence="5 6">NPDC013366</strain>
    </source>
</reference>
<dbReference type="PANTHER" id="PTHR30061:SF50">
    <property type="entry name" value="MALTOSE_MALTODEXTRIN-BINDING PERIPLASMIC PROTEIN"/>
    <property type="match status" value="1"/>
</dbReference>
<dbReference type="PROSITE" id="PS51257">
    <property type="entry name" value="PROKAR_LIPOPROTEIN"/>
    <property type="match status" value="1"/>
</dbReference>
<evidence type="ECO:0000256" key="2">
    <source>
        <dbReference type="ARBA" id="ARBA00022448"/>
    </source>
</evidence>
<dbReference type="SUPFAM" id="SSF53850">
    <property type="entry name" value="Periplasmic binding protein-like II"/>
    <property type="match status" value="1"/>
</dbReference>
<comment type="caution">
    <text evidence="5">The sequence shown here is derived from an EMBL/GenBank/DDBJ whole genome shotgun (WGS) entry which is preliminary data.</text>
</comment>
<sequence>MRRGISIAAAVTVVALTASACGGSGGDSSSRPKDPKDVSGTITYWDTSDAATEAPTYKALIKQFENKYPKIKVDYQNIPFTDIEQKFKSAAKSGKGAPDVVRTDVGLMAEYAELGYIAPLDGTPALKDTDDFSSVPLNTARYEGKTYGVPSVTDTLGLLYNKKLLKQAGIAEPPATWDEFIADAKTVKAKTGAYGTYLNPDSYFLLPLLYSNGADLADPSAKKITINDGAAVKALTTAKKINDEASMKVDFANAYQNMQAAFKNGKVAMLIQGPWSVGDDLSGTAFKGDEKNLGFAPVPAGAGGKAQAPTGGHNLTVYQGSSNLDASYLFTQFMTSTPSQIEIAKGTGTLPTRKSAYTAEVTGDAKIAGFQPLLEKTARARVALPQAGSLFTPLAQNYVKILQGDESVQGGLDATAEEFQKLLKGFSVG</sequence>
<evidence type="ECO:0000313" key="6">
    <source>
        <dbReference type="Proteomes" id="UP001603418"/>
    </source>
</evidence>
<protein>
    <submittedName>
        <fullName evidence="5">Extracellular solute-binding protein</fullName>
    </submittedName>
</protein>
<dbReference type="Gene3D" id="3.40.190.10">
    <property type="entry name" value="Periplasmic binding protein-like II"/>
    <property type="match status" value="2"/>
</dbReference>
<gene>
    <name evidence="5" type="ORF">ACF1HC_23240</name>
</gene>
<feature type="signal peptide" evidence="4">
    <location>
        <begin position="1"/>
        <end position="20"/>
    </location>
</feature>
<dbReference type="EMBL" id="JBICBM010000010">
    <property type="protein sequence ID" value="MFF9884483.1"/>
    <property type="molecule type" value="Genomic_DNA"/>
</dbReference>
<proteinExistence type="inferred from homology"/>
<organism evidence="5 6">
    <name type="scientific">Streptomyces eurythermus</name>
    <dbReference type="NCBI Taxonomy" id="42237"/>
    <lineage>
        <taxon>Bacteria</taxon>
        <taxon>Bacillati</taxon>
        <taxon>Actinomycetota</taxon>
        <taxon>Actinomycetes</taxon>
        <taxon>Kitasatosporales</taxon>
        <taxon>Streptomycetaceae</taxon>
        <taxon>Streptomyces</taxon>
    </lineage>
</organism>
<dbReference type="Pfam" id="PF01547">
    <property type="entry name" value="SBP_bac_1"/>
    <property type="match status" value="1"/>
</dbReference>
<keyword evidence="3 4" id="KW-0732">Signal</keyword>
<accession>A0ABW6Z1P7</accession>
<keyword evidence="2" id="KW-0813">Transport</keyword>
<evidence type="ECO:0000256" key="1">
    <source>
        <dbReference type="ARBA" id="ARBA00008520"/>
    </source>
</evidence>
<evidence type="ECO:0000256" key="3">
    <source>
        <dbReference type="ARBA" id="ARBA00022729"/>
    </source>
</evidence>
<dbReference type="Proteomes" id="UP001603418">
    <property type="component" value="Unassembled WGS sequence"/>
</dbReference>
<dbReference type="RefSeq" id="WP_030795443.1">
    <property type="nucleotide sequence ID" value="NZ_JBEYZS010000076.1"/>
</dbReference>
<evidence type="ECO:0000313" key="5">
    <source>
        <dbReference type="EMBL" id="MFF9884483.1"/>
    </source>
</evidence>
<dbReference type="PANTHER" id="PTHR30061">
    <property type="entry name" value="MALTOSE-BINDING PERIPLASMIC PROTEIN"/>
    <property type="match status" value="1"/>
</dbReference>
<evidence type="ECO:0000256" key="4">
    <source>
        <dbReference type="SAM" id="SignalP"/>
    </source>
</evidence>
<keyword evidence="6" id="KW-1185">Reference proteome</keyword>
<name>A0ABW6Z1P7_9ACTN</name>
<dbReference type="InterPro" id="IPR006059">
    <property type="entry name" value="SBP"/>
</dbReference>
<feature type="chain" id="PRO_5045065607" evidence="4">
    <location>
        <begin position="21"/>
        <end position="429"/>
    </location>
</feature>